<organism evidence="1 2">
    <name type="scientific">Piloderma croceum (strain F 1598)</name>
    <dbReference type="NCBI Taxonomy" id="765440"/>
    <lineage>
        <taxon>Eukaryota</taxon>
        <taxon>Fungi</taxon>
        <taxon>Dikarya</taxon>
        <taxon>Basidiomycota</taxon>
        <taxon>Agaricomycotina</taxon>
        <taxon>Agaricomycetes</taxon>
        <taxon>Agaricomycetidae</taxon>
        <taxon>Atheliales</taxon>
        <taxon>Atheliaceae</taxon>
        <taxon>Piloderma</taxon>
    </lineage>
</organism>
<dbReference type="AlphaFoldDB" id="A0A0C3F840"/>
<dbReference type="Proteomes" id="UP000054166">
    <property type="component" value="Unassembled WGS sequence"/>
</dbReference>
<proteinExistence type="predicted"/>
<dbReference type="EMBL" id="KN833039">
    <property type="protein sequence ID" value="KIM76066.1"/>
    <property type="molecule type" value="Genomic_DNA"/>
</dbReference>
<dbReference type="InParanoid" id="A0A0C3F840"/>
<sequence length="129" mass="15099">MITTLGFSVNRHKSRTANTKRGMCYWFSVQSRRCYWTMEENGTVMYLPYSRTYNGGWDSDGSAKYHGFITPPDFKTSYLVWYRIVDTIAYIALGDQKMDGRQDFLNRYCNAREGVEYGDVKWIDTFSGN</sequence>
<dbReference type="HOGENOM" id="CLU_1949644_0_0_1"/>
<keyword evidence="2" id="KW-1185">Reference proteome</keyword>
<protein>
    <submittedName>
        <fullName evidence="1">Uncharacterized protein</fullName>
    </submittedName>
</protein>
<name>A0A0C3F840_PILCF</name>
<reference evidence="2" key="2">
    <citation type="submission" date="2015-01" db="EMBL/GenBank/DDBJ databases">
        <title>Evolutionary Origins and Diversification of the Mycorrhizal Mutualists.</title>
        <authorList>
            <consortium name="DOE Joint Genome Institute"/>
            <consortium name="Mycorrhizal Genomics Consortium"/>
            <person name="Kohler A."/>
            <person name="Kuo A."/>
            <person name="Nagy L.G."/>
            <person name="Floudas D."/>
            <person name="Copeland A."/>
            <person name="Barry K.W."/>
            <person name="Cichocki N."/>
            <person name="Veneault-Fourrey C."/>
            <person name="LaButti K."/>
            <person name="Lindquist E.A."/>
            <person name="Lipzen A."/>
            <person name="Lundell T."/>
            <person name="Morin E."/>
            <person name="Murat C."/>
            <person name="Riley R."/>
            <person name="Ohm R."/>
            <person name="Sun H."/>
            <person name="Tunlid A."/>
            <person name="Henrissat B."/>
            <person name="Grigoriev I.V."/>
            <person name="Hibbett D.S."/>
            <person name="Martin F."/>
        </authorList>
    </citation>
    <scope>NUCLEOTIDE SEQUENCE [LARGE SCALE GENOMIC DNA]</scope>
    <source>
        <strain evidence="2">F 1598</strain>
    </source>
</reference>
<reference evidence="1 2" key="1">
    <citation type="submission" date="2014-04" db="EMBL/GenBank/DDBJ databases">
        <authorList>
            <consortium name="DOE Joint Genome Institute"/>
            <person name="Kuo A."/>
            <person name="Tarkka M."/>
            <person name="Buscot F."/>
            <person name="Kohler A."/>
            <person name="Nagy L.G."/>
            <person name="Floudas D."/>
            <person name="Copeland A."/>
            <person name="Barry K.W."/>
            <person name="Cichocki N."/>
            <person name="Veneault-Fourrey C."/>
            <person name="LaButti K."/>
            <person name="Lindquist E.A."/>
            <person name="Lipzen A."/>
            <person name="Lundell T."/>
            <person name="Morin E."/>
            <person name="Murat C."/>
            <person name="Sun H."/>
            <person name="Tunlid A."/>
            <person name="Henrissat B."/>
            <person name="Grigoriev I.V."/>
            <person name="Hibbett D.S."/>
            <person name="Martin F."/>
            <person name="Nordberg H.P."/>
            <person name="Cantor M.N."/>
            <person name="Hua S.X."/>
        </authorList>
    </citation>
    <scope>NUCLEOTIDE SEQUENCE [LARGE SCALE GENOMIC DNA]</scope>
    <source>
        <strain evidence="1 2">F 1598</strain>
    </source>
</reference>
<gene>
    <name evidence="1" type="ORF">PILCRDRAFT_91802</name>
</gene>
<evidence type="ECO:0000313" key="2">
    <source>
        <dbReference type="Proteomes" id="UP000054166"/>
    </source>
</evidence>
<evidence type="ECO:0000313" key="1">
    <source>
        <dbReference type="EMBL" id="KIM76066.1"/>
    </source>
</evidence>
<accession>A0A0C3F840</accession>